<reference evidence="1 2" key="1">
    <citation type="journal article" date="2022" name="Plant J.">
        <title>Chromosome-level genome of Camellia lanceoleosa provides a valuable resource for understanding genome evolution and self-incompatibility.</title>
        <authorList>
            <person name="Gong W."/>
            <person name="Xiao S."/>
            <person name="Wang L."/>
            <person name="Liao Z."/>
            <person name="Chang Y."/>
            <person name="Mo W."/>
            <person name="Hu G."/>
            <person name="Li W."/>
            <person name="Zhao G."/>
            <person name="Zhu H."/>
            <person name="Hu X."/>
            <person name="Ji K."/>
            <person name="Xiang X."/>
            <person name="Song Q."/>
            <person name="Yuan D."/>
            <person name="Jin S."/>
            <person name="Zhang L."/>
        </authorList>
    </citation>
    <scope>NUCLEOTIDE SEQUENCE [LARGE SCALE GENOMIC DNA]</scope>
    <source>
        <strain evidence="1">SQ_2022a</strain>
    </source>
</reference>
<sequence>MMQLKSKGCETVEVDQVSGNGRTTRCDYRGTVAREKEVVGKDDEVSRVQEIVAGRSDVIRRGYDGKYAPDEAMVGMEKGKVGVGSKEEGMNQGVNSQQIMMTKIQKLDGVVDNTGLASTVNGPKGVTPNINLDVILEGLQVGPQPSRLQVGLGSDLSDCVAQTQLRPSEAHVSHLSHSSMVKRAGKNSKNKAAVSTKGNISRQKGIGIKKRSCSVDGLSKQRSMVGRLGFQRGALFKASAVAAAAVTSLSSSQSHATQRRKNLIEEAQATVKIGKLLGLQCQGNSSGLFSVFSVRRWWDAQIGTGQVVPKRSVARLLFCYSASDMLGSNQFWFLESSFRKCSAEGRGVVIWMQGSCAKCCVVWGLGDFFQ</sequence>
<dbReference type="EMBL" id="CM045769">
    <property type="protein sequence ID" value="KAI7995971.1"/>
    <property type="molecule type" value="Genomic_DNA"/>
</dbReference>
<name>A0ACC0G7E7_9ERIC</name>
<dbReference type="Proteomes" id="UP001060215">
    <property type="component" value="Chromosome 12"/>
</dbReference>
<gene>
    <name evidence="1" type="ORF">LOK49_LG11G02367</name>
</gene>
<organism evidence="1 2">
    <name type="scientific">Camellia lanceoleosa</name>
    <dbReference type="NCBI Taxonomy" id="1840588"/>
    <lineage>
        <taxon>Eukaryota</taxon>
        <taxon>Viridiplantae</taxon>
        <taxon>Streptophyta</taxon>
        <taxon>Embryophyta</taxon>
        <taxon>Tracheophyta</taxon>
        <taxon>Spermatophyta</taxon>
        <taxon>Magnoliopsida</taxon>
        <taxon>eudicotyledons</taxon>
        <taxon>Gunneridae</taxon>
        <taxon>Pentapetalae</taxon>
        <taxon>asterids</taxon>
        <taxon>Ericales</taxon>
        <taxon>Theaceae</taxon>
        <taxon>Camellia</taxon>
    </lineage>
</organism>
<proteinExistence type="predicted"/>
<accession>A0ACC0G7E7</accession>
<evidence type="ECO:0000313" key="1">
    <source>
        <dbReference type="EMBL" id="KAI7995971.1"/>
    </source>
</evidence>
<protein>
    <submittedName>
        <fullName evidence="1">Uncharacterized protein</fullName>
    </submittedName>
</protein>
<comment type="caution">
    <text evidence="1">The sequence shown here is derived from an EMBL/GenBank/DDBJ whole genome shotgun (WGS) entry which is preliminary data.</text>
</comment>
<evidence type="ECO:0000313" key="2">
    <source>
        <dbReference type="Proteomes" id="UP001060215"/>
    </source>
</evidence>
<keyword evidence="2" id="KW-1185">Reference proteome</keyword>